<dbReference type="InterPro" id="IPR022742">
    <property type="entry name" value="Hydrolase_4"/>
</dbReference>
<accession>A0A1M5NVJ9</accession>
<keyword evidence="3" id="KW-1185">Reference proteome</keyword>
<dbReference type="PIRSF" id="PIRSF037442">
    <property type="entry name" value="UCP037442_abhydr"/>
    <property type="match status" value="1"/>
</dbReference>
<evidence type="ECO:0000313" key="2">
    <source>
        <dbReference type="EMBL" id="SHG93527.1"/>
    </source>
</evidence>
<dbReference type="GO" id="GO:0016787">
    <property type="term" value="F:hydrolase activity"/>
    <property type="evidence" value="ECO:0007669"/>
    <property type="project" value="UniProtKB-KW"/>
</dbReference>
<proteinExistence type="predicted"/>
<dbReference type="InterPro" id="IPR029058">
    <property type="entry name" value="AB_hydrolase_fold"/>
</dbReference>
<keyword evidence="2" id="KW-0378">Hydrolase</keyword>
<organism evidence="2 3">
    <name type="scientific">Marisediminitalea aggregata</name>
    <dbReference type="NCBI Taxonomy" id="634436"/>
    <lineage>
        <taxon>Bacteria</taxon>
        <taxon>Pseudomonadati</taxon>
        <taxon>Pseudomonadota</taxon>
        <taxon>Gammaproteobacteria</taxon>
        <taxon>Alteromonadales</taxon>
        <taxon>Alteromonadaceae</taxon>
        <taxon>Marisediminitalea</taxon>
    </lineage>
</organism>
<dbReference type="InterPro" id="IPR017208">
    <property type="entry name" value="UCP037442_abhydr"/>
</dbReference>
<feature type="domain" description="Serine aminopeptidase S33" evidence="1">
    <location>
        <begin position="76"/>
        <end position="152"/>
    </location>
</feature>
<dbReference type="STRING" id="634436.SAMN05216361_3370"/>
<reference evidence="3" key="1">
    <citation type="submission" date="2016-11" db="EMBL/GenBank/DDBJ databases">
        <authorList>
            <person name="Varghese N."/>
            <person name="Submissions S."/>
        </authorList>
    </citation>
    <scope>NUCLEOTIDE SEQUENCE [LARGE SCALE GENOMIC DNA]</scope>
    <source>
        <strain evidence="3">CGMCC 1.8995</strain>
    </source>
</reference>
<evidence type="ECO:0000313" key="3">
    <source>
        <dbReference type="Proteomes" id="UP000184520"/>
    </source>
</evidence>
<dbReference type="Proteomes" id="UP000184520">
    <property type="component" value="Unassembled WGS sequence"/>
</dbReference>
<dbReference type="EMBL" id="FQWD01000005">
    <property type="protein sequence ID" value="SHG93527.1"/>
    <property type="molecule type" value="Genomic_DNA"/>
</dbReference>
<dbReference type="SUPFAM" id="SSF53474">
    <property type="entry name" value="alpha/beta-Hydrolases"/>
    <property type="match status" value="1"/>
</dbReference>
<sequence length="321" mass="36226">MYPPRVHCPDKVALQALLRYTANWLDQNRITASLMTIPKPLTITCTDGVKLAATLYPAKKLATGAIMLAPATGIGQRFYQHFAKFLSEQGFAVLTYDNRGIGESDKHKHIMRNASLQCWGELDMPAVLDTLKSLYPDIPLHLIGHSAGGQLVGLMPNSHQLHSFVTFGSSSGSLRNFDWPYKFKAHFYMNCFIPLTNLLFGQTQSQWVGMGEPLPKRVAAQWQKWCNGQGYVKTEFGKGVTRHYYDDLTQPSLWLTATDDEIARPQNVDEMLAVYSRIKAQKKSLNPTTYGLSHIGHMRFFSRQCLPLWSIASQWLQKQTA</sequence>
<evidence type="ECO:0000259" key="1">
    <source>
        <dbReference type="Pfam" id="PF12146"/>
    </source>
</evidence>
<dbReference type="AlphaFoldDB" id="A0A1M5NVJ9"/>
<protein>
    <submittedName>
        <fullName evidence="2">Predicted alpha/beta hydrolase</fullName>
    </submittedName>
</protein>
<dbReference type="Gene3D" id="3.40.50.1820">
    <property type="entry name" value="alpha/beta hydrolase"/>
    <property type="match status" value="1"/>
</dbReference>
<gene>
    <name evidence="2" type="ORF">SAMN05216361_3370</name>
</gene>
<dbReference type="Pfam" id="PF12146">
    <property type="entry name" value="Hydrolase_4"/>
    <property type="match status" value="1"/>
</dbReference>
<name>A0A1M5NVJ9_9ALTE</name>